<organism evidence="2 3">
    <name type="scientific">Abeliophyllum distichum</name>
    <dbReference type="NCBI Taxonomy" id="126358"/>
    <lineage>
        <taxon>Eukaryota</taxon>
        <taxon>Viridiplantae</taxon>
        <taxon>Streptophyta</taxon>
        <taxon>Embryophyta</taxon>
        <taxon>Tracheophyta</taxon>
        <taxon>Spermatophyta</taxon>
        <taxon>Magnoliopsida</taxon>
        <taxon>eudicotyledons</taxon>
        <taxon>Gunneridae</taxon>
        <taxon>Pentapetalae</taxon>
        <taxon>asterids</taxon>
        <taxon>lamiids</taxon>
        <taxon>Lamiales</taxon>
        <taxon>Oleaceae</taxon>
        <taxon>Forsythieae</taxon>
        <taxon>Abeliophyllum</taxon>
    </lineage>
</organism>
<dbReference type="AlphaFoldDB" id="A0ABD1P4Y2"/>
<keyword evidence="1" id="KW-0812">Transmembrane</keyword>
<evidence type="ECO:0000313" key="2">
    <source>
        <dbReference type="EMBL" id="KAL2457796.1"/>
    </source>
</evidence>
<dbReference type="PANTHER" id="PTHR33333">
    <property type="entry name" value="ERYTHROCYTE MEMBRANE PROTEIN 1-LIKE"/>
    <property type="match status" value="1"/>
</dbReference>
<name>A0ABD1P4Y2_9LAMI</name>
<sequence length="108" mass="11975">MSSWMVALAAAVGLAAGVAFVARRIWNPAKKAQKIDETSIVGATVAAVGVAAGVALVSHCLWNLAKDREPETEEEKKKMMKAPGRNYEIRRDDFEKNPRDYFRDLRGR</sequence>
<gene>
    <name evidence="2" type="ORF">Adt_46232</name>
</gene>
<keyword evidence="1" id="KW-0472">Membrane</keyword>
<dbReference type="EMBL" id="JBFOLK010000046">
    <property type="protein sequence ID" value="KAL2457796.1"/>
    <property type="molecule type" value="Genomic_DNA"/>
</dbReference>
<evidence type="ECO:0000313" key="3">
    <source>
        <dbReference type="Proteomes" id="UP001604336"/>
    </source>
</evidence>
<reference evidence="3" key="1">
    <citation type="submission" date="2024-07" db="EMBL/GenBank/DDBJ databases">
        <title>Two chromosome-level genome assemblies of Korean endemic species Abeliophyllum distichum and Forsythia ovata (Oleaceae).</title>
        <authorList>
            <person name="Jang H."/>
        </authorList>
    </citation>
    <scope>NUCLEOTIDE SEQUENCE [LARGE SCALE GENOMIC DNA]</scope>
</reference>
<dbReference type="PANTHER" id="PTHR33333:SF39">
    <property type="entry name" value="HIG1 DOMAIN-CONTAINING PROTEIN"/>
    <property type="match status" value="1"/>
</dbReference>
<accession>A0ABD1P4Y2</accession>
<dbReference type="InterPro" id="IPR039926">
    <property type="entry name" value="Egg_app_1"/>
</dbReference>
<dbReference type="Proteomes" id="UP001604336">
    <property type="component" value="Unassembled WGS sequence"/>
</dbReference>
<keyword evidence="1" id="KW-1133">Transmembrane helix</keyword>
<proteinExistence type="predicted"/>
<evidence type="ECO:0008006" key="4">
    <source>
        <dbReference type="Google" id="ProtNLM"/>
    </source>
</evidence>
<protein>
    <recommendedName>
        <fullName evidence="4">Transmembrane protein</fullName>
    </recommendedName>
</protein>
<keyword evidence="3" id="KW-1185">Reference proteome</keyword>
<comment type="caution">
    <text evidence="2">The sequence shown here is derived from an EMBL/GenBank/DDBJ whole genome shotgun (WGS) entry which is preliminary data.</text>
</comment>
<feature type="transmembrane region" description="Helical" evidence="1">
    <location>
        <begin position="40"/>
        <end position="62"/>
    </location>
</feature>
<evidence type="ECO:0000256" key="1">
    <source>
        <dbReference type="SAM" id="Phobius"/>
    </source>
</evidence>